<comment type="similarity">
    <text evidence="2 8">Belongs to the group II decarboxylase family.</text>
</comment>
<dbReference type="Gene3D" id="1.20.1340.10">
    <property type="entry name" value="dopa decarboxylase, N-terminal domain"/>
    <property type="match status" value="1"/>
</dbReference>
<dbReference type="GO" id="GO:0005737">
    <property type="term" value="C:cytoplasm"/>
    <property type="evidence" value="ECO:0007669"/>
    <property type="project" value="TreeGrafter"/>
</dbReference>
<evidence type="ECO:0000256" key="4">
    <source>
        <dbReference type="ARBA" id="ARBA00022898"/>
    </source>
</evidence>
<dbReference type="PRINTS" id="PR00800">
    <property type="entry name" value="YHDCRBOXLASE"/>
</dbReference>
<dbReference type="PANTHER" id="PTHR11999:SF157">
    <property type="entry name" value="TRYPTOPHAN DECARBOXYLASE 1"/>
    <property type="match status" value="1"/>
</dbReference>
<organism evidence="9 10">
    <name type="scientific">Aquilegia coerulea</name>
    <name type="common">Rocky mountain columbine</name>
    <dbReference type="NCBI Taxonomy" id="218851"/>
    <lineage>
        <taxon>Eukaryota</taxon>
        <taxon>Viridiplantae</taxon>
        <taxon>Streptophyta</taxon>
        <taxon>Embryophyta</taxon>
        <taxon>Tracheophyta</taxon>
        <taxon>Spermatophyta</taxon>
        <taxon>Magnoliopsida</taxon>
        <taxon>Ranunculales</taxon>
        <taxon>Ranunculaceae</taxon>
        <taxon>Thalictroideae</taxon>
        <taxon>Aquilegia</taxon>
    </lineage>
</organism>
<dbReference type="FunFam" id="3.40.640.10:FF:000025">
    <property type="entry name" value="Histidine decarboxylase"/>
    <property type="match status" value="1"/>
</dbReference>
<protein>
    <recommendedName>
        <fullName evidence="6">tyrosine decarboxylase</fullName>
        <ecNumber evidence="6">4.1.1.25</ecNumber>
    </recommendedName>
</protein>
<comment type="cofactor">
    <cofactor evidence="1 7 8">
        <name>pyridoxal 5'-phosphate</name>
        <dbReference type="ChEBI" id="CHEBI:597326"/>
    </cofactor>
</comment>
<keyword evidence="4 7" id="KW-0663">Pyridoxal phosphate</keyword>
<dbReference type="InterPro" id="IPR015424">
    <property type="entry name" value="PyrdxlP-dep_Trfase"/>
</dbReference>
<dbReference type="EC" id="4.1.1.25" evidence="6"/>
<evidence type="ECO:0000256" key="7">
    <source>
        <dbReference type="PIRSR" id="PIRSR602129-50"/>
    </source>
</evidence>
<name>A0A2G5CT19_AQUCA</name>
<dbReference type="EMBL" id="KZ305055">
    <property type="protein sequence ID" value="PIA34428.1"/>
    <property type="molecule type" value="Genomic_DNA"/>
</dbReference>
<evidence type="ECO:0000256" key="8">
    <source>
        <dbReference type="RuleBase" id="RU000382"/>
    </source>
</evidence>
<dbReference type="CDD" id="cd06450">
    <property type="entry name" value="DOPA_deC_like"/>
    <property type="match status" value="1"/>
</dbReference>
<dbReference type="Proteomes" id="UP000230069">
    <property type="component" value="Unassembled WGS sequence"/>
</dbReference>
<dbReference type="InterPro" id="IPR015422">
    <property type="entry name" value="PyrdxlP-dep_Trfase_small"/>
</dbReference>
<dbReference type="Gene3D" id="3.90.1150.10">
    <property type="entry name" value="Aspartate Aminotransferase, domain 1"/>
    <property type="match status" value="1"/>
</dbReference>
<evidence type="ECO:0000256" key="2">
    <source>
        <dbReference type="ARBA" id="ARBA00009533"/>
    </source>
</evidence>
<reference evidence="9 10" key="1">
    <citation type="submission" date="2017-09" db="EMBL/GenBank/DDBJ databases">
        <title>WGS assembly of Aquilegia coerulea Goldsmith.</title>
        <authorList>
            <person name="Hodges S."/>
            <person name="Kramer E."/>
            <person name="Nordborg M."/>
            <person name="Tomkins J."/>
            <person name="Borevitz J."/>
            <person name="Derieg N."/>
            <person name="Yan J."/>
            <person name="Mihaltcheva S."/>
            <person name="Hayes R.D."/>
            <person name="Rokhsar D."/>
        </authorList>
    </citation>
    <scope>NUCLEOTIDE SEQUENCE [LARGE SCALE GENOMIC DNA]</scope>
    <source>
        <strain evidence="10">cv. Goldsmith</strain>
    </source>
</reference>
<dbReference type="GO" id="GO:0019752">
    <property type="term" value="P:carboxylic acid metabolic process"/>
    <property type="evidence" value="ECO:0007669"/>
    <property type="project" value="InterPro"/>
</dbReference>
<dbReference type="Pfam" id="PF00282">
    <property type="entry name" value="Pyridoxal_deC"/>
    <property type="match status" value="1"/>
</dbReference>
<dbReference type="GO" id="GO:0006520">
    <property type="term" value="P:amino acid metabolic process"/>
    <property type="evidence" value="ECO:0007669"/>
    <property type="project" value="InterPro"/>
</dbReference>
<evidence type="ECO:0000256" key="5">
    <source>
        <dbReference type="ARBA" id="ARBA00023239"/>
    </source>
</evidence>
<evidence type="ECO:0000256" key="1">
    <source>
        <dbReference type="ARBA" id="ARBA00001933"/>
    </source>
</evidence>
<dbReference type="InterPro" id="IPR002129">
    <property type="entry name" value="PyrdxlP-dep_de-COase"/>
</dbReference>
<dbReference type="Gene3D" id="3.40.640.10">
    <property type="entry name" value="Type I PLP-dependent aspartate aminotransferase-like (Major domain)"/>
    <property type="match status" value="1"/>
</dbReference>
<dbReference type="GO" id="GO:0030170">
    <property type="term" value="F:pyridoxal phosphate binding"/>
    <property type="evidence" value="ECO:0007669"/>
    <property type="project" value="InterPro"/>
</dbReference>
<dbReference type="AlphaFoldDB" id="A0A2G5CT19"/>
<dbReference type="PANTHER" id="PTHR11999">
    <property type="entry name" value="GROUP II PYRIDOXAL-5-PHOSPHATE DECARBOXYLASE"/>
    <property type="match status" value="1"/>
</dbReference>
<dbReference type="FunFam" id="1.20.1340.10:FF:000001">
    <property type="entry name" value="Histidine decarboxylase"/>
    <property type="match status" value="1"/>
</dbReference>
<accession>A0A2G5CT19</accession>
<dbReference type="PROSITE" id="PS00392">
    <property type="entry name" value="DDC_GAD_HDC_YDC"/>
    <property type="match status" value="1"/>
</dbReference>
<dbReference type="InterPro" id="IPR021115">
    <property type="entry name" value="Pyridoxal-P_BS"/>
</dbReference>
<sequence>MGSLGKSDPNLDDEFNPLDPEEFRKQAYQTIDFIADYYKNIDSYPVLSQVEPGYLRARLPESAPYRSEPFETILKDVNRDIIPGMTHWLSPNFFAYFPATVSTAAFLGEMMCTAFNSVGFNWLAAPASTELELVVMDWLAQLLQLPKSFMHSGTGGGVLQGTTSEAILCTLVAARDRVLETIGDEKIAKLVVYGSDQTHSTLAKACKVAGILPRNTRLIPTTKHENFSLSSAQLRSAIEADVANGLVPIYLCGTVGTTSSNAVDPLDQLADVASDFGMWFHVDAAYAGSACICPEFRHFLNGVERANSLSLSPHKWLLTYLDCCCLWLKEPASIIKVLSTDPEYLKNKPSELNSVVDYKDWQIGFGRRFRALRLWFVLRSYGVAKLQIHIRSDVEMAKMFEEYVRSDPRFEIVVPREFALVCFRLTAIHNSDSLELLNPKLLNWVNTSGRMYMTHTVIGGTYILRFAVGSTLTMEGHVSAAWHLIKEGADKLLRENN</sequence>
<evidence type="ECO:0000256" key="3">
    <source>
        <dbReference type="ARBA" id="ARBA00022793"/>
    </source>
</evidence>
<dbReference type="GO" id="GO:0004837">
    <property type="term" value="F:tyrosine decarboxylase activity"/>
    <property type="evidence" value="ECO:0007669"/>
    <property type="project" value="UniProtKB-EC"/>
</dbReference>
<feature type="modified residue" description="N6-(pyridoxal phosphate)lysine" evidence="7">
    <location>
        <position position="315"/>
    </location>
</feature>
<proteinExistence type="inferred from homology"/>
<dbReference type="InParanoid" id="A0A2G5CT19"/>
<keyword evidence="3" id="KW-0210">Decarboxylase</keyword>
<keyword evidence="10" id="KW-1185">Reference proteome</keyword>
<dbReference type="STRING" id="218851.A0A2G5CT19"/>
<gene>
    <name evidence="9" type="ORF">AQUCO_03800209v1</name>
</gene>
<dbReference type="SUPFAM" id="SSF53383">
    <property type="entry name" value="PLP-dependent transferases"/>
    <property type="match status" value="1"/>
</dbReference>
<evidence type="ECO:0000313" key="9">
    <source>
        <dbReference type="EMBL" id="PIA34428.1"/>
    </source>
</evidence>
<keyword evidence="5 8" id="KW-0456">Lyase</keyword>
<dbReference type="OrthoDB" id="639767at2759"/>
<dbReference type="InterPro" id="IPR015421">
    <property type="entry name" value="PyrdxlP-dep_Trfase_major"/>
</dbReference>
<evidence type="ECO:0000256" key="6">
    <source>
        <dbReference type="ARBA" id="ARBA00023470"/>
    </source>
</evidence>
<evidence type="ECO:0000313" key="10">
    <source>
        <dbReference type="Proteomes" id="UP000230069"/>
    </source>
</evidence>
<dbReference type="InterPro" id="IPR010977">
    <property type="entry name" value="Aromatic_deC"/>
</dbReference>